<gene>
    <name evidence="4" type="ORF">VP06_24065</name>
</gene>
<dbReference type="InterPro" id="IPR013328">
    <property type="entry name" value="6PGD_dom2"/>
</dbReference>
<evidence type="ECO:0000313" key="4">
    <source>
        <dbReference type="EMBL" id="KMO29669.1"/>
    </source>
</evidence>
<feature type="domain" description="3-hydroxyacyl-CoA dehydrogenase NAD binding" evidence="3">
    <location>
        <begin position="22"/>
        <end position="195"/>
    </location>
</feature>
<organism evidence="4 5">
    <name type="scientific">Methylobacterium aquaticum</name>
    <dbReference type="NCBI Taxonomy" id="270351"/>
    <lineage>
        <taxon>Bacteria</taxon>
        <taxon>Pseudomonadati</taxon>
        <taxon>Pseudomonadota</taxon>
        <taxon>Alphaproteobacteria</taxon>
        <taxon>Hyphomicrobiales</taxon>
        <taxon>Methylobacteriaceae</taxon>
        <taxon>Methylobacterium</taxon>
    </lineage>
</organism>
<dbReference type="InterPro" id="IPR006108">
    <property type="entry name" value="3HC_DH_C"/>
</dbReference>
<proteinExistence type="predicted"/>
<keyword evidence="1" id="KW-0560">Oxidoreductase</keyword>
<dbReference type="GO" id="GO:0070403">
    <property type="term" value="F:NAD+ binding"/>
    <property type="evidence" value="ECO:0007669"/>
    <property type="project" value="InterPro"/>
</dbReference>
<dbReference type="InterPro" id="IPR006176">
    <property type="entry name" value="3-OHacyl-CoA_DH_NAD-bd"/>
</dbReference>
<name>A0A0J6S7I4_9HYPH</name>
<dbReference type="PANTHER" id="PTHR48075:SF5">
    <property type="entry name" value="3-HYDROXYBUTYRYL-COA DEHYDROGENASE"/>
    <property type="match status" value="1"/>
</dbReference>
<evidence type="ECO:0000259" key="3">
    <source>
        <dbReference type="Pfam" id="PF02737"/>
    </source>
</evidence>
<dbReference type="InterPro" id="IPR036291">
    <property type="entry name" value="NAD(P)-bd_dom_sf"/>
</dbReference>
<accession>A0A0J6S7I4</accession>
<dbReference type="AlphaFoldDB" id="A0A0J6S7I4"/>
<dbReference type="InterPro" id="IPR008927">
    <property type="entry name" value="6-PGluconate_DH-like_C_sf"/>
</dbReference>
<dbReference type="PANTHER" id="PTHR48075">
    <property type="entry name" value="3-HYDROXYACYL-COA DEHYDROGENASE FAMILY PROTEIN"/>
    <property type="match status" value="1"/>
</dbReference>
<dbReference type="OrthoDB" id="9803287at2"/>
<dbReference type="GO" id="GO:0016616">
    <property type="term" value="F:oxidoreductase activity, acting on the CH-OH group of donors, NAD or NADP as acceptor"/>
    <property type="evidence" value="ECO:0007669"/>
    <property type="project" value="InterPro"/>
</dbReference>
<dbReference type="GO" id="GO:0006631">
    <property type="term" value="P:fatty acid metabolic process"/>
    <property type="evidence" value="ECO:0007669"/>
    <property type="project" value="InterPro"/>
</dbReference>
<reference evidence="4 5" key="1">
    <citation type="submission" date="2015-03" db="EMBL/GenBank/DDBJ databases">
        <title>Genome sequencing of Methylobacterium aquaticum DSM16371 type strain.</title>
        <authorList>
            <person name="Chaudhry V."/>
            <person name="Patil P.B."/>
        </authorList>
    </citation>
    <scope>NUCLEOTIDE SEQUENCE [LARGE SCALE GENOMIC DNA]</scope>
    <source>
        <strain evidence="4 5">DSM 16371</strain>
    </source>
</reference>
<dbReference type="SUPFAM" id="SSF51735">
    <property type="entry name" value="NAD(P)-binding Rossmann-fold domains"/>
    <property type="match status" value="1"/>
</dbReference>
<feature type="domain" description="3-hydroxyacyl-CoA dehydrogenase C-terminal" evidence="2">
    <location>
        <begin position="200"/>
        <end position="259"/>
    </location>
</feature>
<evidence type="ECO:0000256" key="1">
    <source>
        <dbReference type="ARBA" id="ARBA00023002"/>
    </source>
</evidence>
<dbReference type="Proteomes" id="UP000035929">
    <property type="component" value="Unassembled WGS sequence"/>
</dbReference>
<protein>
    <submittedName>
        <fullName evidence="4">3-hydroxyacyl-CoA dehydrogenase</fullName>
    </submittedName>
</protein>
<dbReference type="Pfam" id="PF02737">
    <property type="entry name" value="3HCDH_N"/>
    <property type="match status" value="1"/>
</dbReference>
<dbReference type="Pfam" id="PF00725">
    <property type="entry name" value="3HCDH"/>
    <property type="match status" value="1"/>
</dbReference>
<evidence type="ECO:0000313" key="5">
    <source>
        <dbReference type="Proteomes" id="UP000035929"/>
    </source>
</evidence>
<comment type="caution">
    <text evidence="4">The sequence shown here is derived from an EMBL/GenBank/DDBJ whole genome shotgun (WGS) entry which is preliminary data.</text>
</comment>
<dbReference type="SUPFAM" id="SSF48179">
    <property type="entry name" value="6-phosphogluconate dehydrogenase C-terminal domain-like"/>
    <property type="match status" value="1"/>
</dbReference>
<evidence type="ECO:0000259" key="2">
    <source>
        <dbReference type="Pfam" id="PF00725"/>
    </source>
</evidence>
<dbReference type="Gene3D" id="1.10.1040.10">
    <property type="entry name" value="N-(1-d-carboxylethyl)-l-norvaline Dehydrogenase, domain 2"/>
    <property type="match status" value="1"/>
</dbReference>
<dbReference type="Gene3D" id="3.40.50.720">
    <property type="entry name" value="NAD(P)-binding Rossmann-like Domain"/>
    <property type="match status" value="1"/>
</dbReference>
<dbReference type="EMBL" id="LABX01000198">
    <property type="protein sequence ID" value="KMO29669.1"/>
    <property type="molecule type" value="Genomic_DNA"/>
</dbReference>
<sequence length="327" mass="34774">MNHASERAKGPDSGYRTAIKRVAVIGTGVIGASWVSLCLARGLDVTATDPAPGAENRLREMVARHWPVLEAIGLAPGASPERLTVASEPEEAAADADFVQENGPERLEIKRETFARLDAAAAPDVVLATSSSGLTPSAVQTACRFPGRVVLGHPFNPPHLVPLVEVLGGERTDEGAIAAAITFYESLGKRPIRLRRELVGHVANRLQAALWREAFHLVGSGAATVADIDAAIAHGPGLRWALMGPCLLNHLSGGPQGLAHTLDHLGPLMEAMWADLGDPRLTPELKQSLVRGLDEALAGRDLDAMVAERDRLLVDLVRQKRAVPDLL</sequence>
<dbReference type="PATRIC" id="fig|270351.6.peg.2731"/>
<dbReference type="RefSeq" id="WP_048466316.1">
    <property type="nucleotide sequence ID" value="NZ_LABX01000198.1"/>
</dbReference>